<dbReference type="Pfam" id="PF03181">
    <property type="entry name" value="BURP"/>
    <property type="match status" value="1"/>
</dbReference>
<dbReference type="EMBL" id="CAJNOQ010004447">
    <property type="protein sequence ID" value="CAF1059571.1"/>
    <property type="molecule type" value="Genomic_DNA"/>
</dbReference>
<gene>
    <name evidence="2" type="ORF">GPM918_LOCUS16706</name>
    <name evidence="3" type="ORF">OVA965_LOCUS23419</name>
    <name evidence="4" type="ORF">SRO942_LOCUS16705</name>
    <name evidence="5" type="ORF">TMI583_LOCUS24137</name>
</gene>
<dbReference type="AlphaFoldDB" id="A0A814L160"/>
<dbReference type="InterPro" id="IPR004873">
    <property type="entry name" value="BURP_dom"/>
</dbReference>
<protein>
    <recommendedName>
        <fullName evidence="1">BURP domain-containing protein</fullName>
    </recommendedName>
</protein>
<evidence type="ECO:0000313" key="6">
    <source>
        <dbReference type="Proteomes" id="UP000663829"/>
    </source>
</evidence>
<dbReference type="EMBL" id="CAJOBC010004447">
    <property type="protein sequence ID" value="CAF3828075.1"/>
    <property type="molecule type" value="Genomic_DNA"/>
</dbReference>
<dbReference type="PROSITE" id="PS51277">
    <property type="entry name" value="BURP"/>
    <property type="match status" value="1"/>
</dbReference>
<proteinExistence type="predicted"/>
<dbReference type="EMBL" id="CAJNOK010013635">
    <property type="protein sequence ID" value="CAF1188502.1"/>
    <property type="molecule type" value="Genomic_DNA"/>
</dbReference>
<dbReference type="Proteomes" id="UP000682733">
    <property type="component" value="Unassembled WGS sequence"/>
</dbReference>
<accession>A0A814L160</accession>
<dbReference type="EMBL" id="CAJOBA010035163">
    <property type="protein sequence ID" value="CAF3999552.1"/>
    <property type="molecule type" value="Genomic_DNA"/>
</dbReference>
<dbReference type="InterPro" id="IPR044816">
    <property type="entry name" value="BURP"/>
</dbReference>
<evidence type="ECO:0000313" key="4">
    <source>
        <dbReference type="EMBL" id="CAF3828075.1"/>
    </source>
</evidence>
<organism evidence="2 6">
    <name type="scientific">Didymodactylos carnosus</name>
    <dbReference type="NCBI Taxonomy" id="1234261"/>
    <lineage>
        <taxon>Eukaryota</taxon>
        <taxon>Metazoa</taxon>
        <taxon>Spiralia</taxon>
        <taxon>Gnathifera</taxon>
        <taxon>Rotifera</taxon>
        <taxon>Eurotatoria</taxon>
        <taxon>Bdelloidea</taxon>
        <taxon>Philodinida</taxon>
        <taxon>Philodinidae</taxon>
        <taxon>Didymodactylos</taxon>
    </lineage>
</organism>
<dbReference type="SMART" id="SM01045">
    <property type="entry name" value="BURP"/>
    <property type="match status" value="1"/>
</dbReference>
<name>A0A814L160_9BILA</name>
<evidence type="ECO:0000313" key="2">
    <source>
        <dbReference type="EMBL" id="CAF1059571.1"/>
    </source>
</evidence>
<sequence length="219" mass="24617">MGSRSLTNNILPGSEGCMDECTGWYHSPEDISIKKIISMGGVLLQMSNHVLANGLVRCDLKKAPICNRKMHMVENAGCFYDYKDITTYSEHVLQTRIMQVWYPDIKLNLLPFPETFDATVLSSNIINGCEDTSVVCHDFQPLNSCSPFFVCHSKNGTKAYEVIIANKLVPTGVKMISLCHYQTSEFDPNHIAWKVLHKQPGDPVCHFTPLDSFLLCKKV</sequence>
<dbReference type="Proteomes" id="UP000681722">
    <property type="component" value="Unassembled WGS sequence"/>
</dbReference>
<evidence type="ECO:0000259" key="1">
    <source>
        <dbReference type="PROSITE" id="PS51277"/>
    </source>
</evidence>
<reference evidence="2" key="1">
    <citation type="submission" date="2021-02" db="EMBL/GenBank/DDBJ databases">
        <authorList>
            <person name="Nowell W R."/>
        </authorList>
    </citation>
    <scope>NUCLEOTIDE SEQUENCE</scope>
</reference>
<evidence type="ECO:0000313" key="3">
    <source>
        <dbReference type="EMBL" id="CAF1188502.1"/>
    </source>
</evidence>
<dbReference type="OrthoDB" id="10003308at2759"/>
<dbReference type="Proteomes" id="UP000663829">
    <property type="component" value="Unassembled WGS sequence"/>
</dbReference>
<comment type="caution">
    <text evidence="2">The sequence shown here is derived from an EMBL/GenBank/DDBJ whole genome shotgun (WGS) entry which is preliminary data.</text>
</comment>
<keyword evidence="6" id="KW-1185">Reference proteome</keyword>
<dbReference type="Proteomes" id="UP000677228">
    <property type="component" value="Unassembled WGS sequence"/>
</dbReference>
<dbReference type="PANTHER" id="PTHR31236">
    <property type="entry name" value="BURP DOMAIN PROTEIN USPL1-LIKE"/>
    <property type="match status" value="1"/>
</dbReference>
<dbReference type="PANTHER" id="PTHR31236:SF2">
    <property type="entry name" value="BURP DOMAIN PROTEIN RD22"/>
    <property type="match status" value="1"/>
</dbReference>
<feature type="domain" description="BURP" evidence="1">
    <location>
        <begin position="149"/>
        <end position="218"/>
    </location>
</feature>
<evidence type="ECO:0000313" key="5">
    <source>
        <dbReference type="EMBL" id="CAF3999552.1"/>
    </source>
</evidence>